<dbReference type="PANTHER" id="PTHR46266">
    <property type="entry name" value="TRANSCRIPTION FACTOR TT8"/>
    <property type="match status" value="1"/>
</dbReference>
<feature type="compositionally biased region" description="Polar residues" evidence="1">
    <location>
        <begin position="73"/>
        <end position="85"/>
    </location>
</feature>
<reference evidence="3" key="1">
    <citation type="submission" date="2021-06" db="EMBL/GenBank/DDBJ databases">
        <authorList>
            <person name="Kallberg Y."/>
            <person name="Tangrot J."/>
            <person name="Rosling A."/>
        </authorList>
    </citation>
    <scope>NUCLEOTIDE SEQUENCE</scope>
    <source>
        <strain evidence="3">FL966</strain>
    </source>
</reference>
<dbReference type="Gene3D" id="4.10.280.10">
    <property type="entry name" value="Helix-loop-helix DNA-binding domain"/>
    <property type="match status" value="1"/>
</dbReference>
<comment type="caution">
    <text evidence="3">The sequence shown here is derived from an EMBL/GenBank/DDBJ whole genome shotgun (WGS) entry which is preliminary data.</text>
</comment>
<name>A0A9N9K0R8_9GLOM</name>
<dbReference type="InterPro" id="IPR011598">
    <property type="entry name" value="bHLH_dom"/>
</dbReference>
<keyword evidence="4" id="KW-1185">Reference proteome</keyword>
<dbReference type="CDD" id="cd00083">
    <property type="entry name" value="bHLH_SF"/>
    <property type="match status" value="1"/>
</dbReference>
<dbReference type="OrthoDB" id="690068at2759"/>
<feature type="compositionally biased region" description="Polar residues" evidence="1">
    <location>
        <begin position="45"/>
        <end position="55"/>
    </location>
</feature>
<evidence type="ECO:0000256" key="1">
    <source>
        <dbReference type="SAM" id="MobiDB-lite"/>
    </source>
</evidence>
<proteinExistence type="predicted"/>
<feature type="domain" description="BHLH" evidence="2">
    <location>
        <begin position="161"/>
        <end position="213"/>
    </location>
</feature>
<sequence>MQNKQSPSGYRHIVPATSAQTYVPISPYHLPQAALPPFETPPASPFSQPVHNYNGQPLFKLPPPMQPLSPSLTHQQNSSPIQSSHSRNDRILLNQPNSPTVFPMSMAPPPANILLEMSPTIQPTMRHMQHNTSVIHPLTSHHRSSIPSDKPLTTADQRELARKVSHSAIERRRRERINDKIMQLKELIPSCADQDHLNKLSILQSSIEYIEYLQDLVVTYRQREKDGGRIDDNRSSENGRKRSKFDRYDILPSSKLSSRRLETPEDKEYKHKGSSSDQLMDSVVNTEVNSDNTDSTLKADISDLTPMLLDEEDADVLSPKSTSTVQEPETIIKSISTIQESKKIITRNSETQTSPIHDWEKSFKELKDVQETKTSLSYECESSEESEIVRESNKSPRGGMTVQQLLC</sequence>
<evidence type="ECO:0000259" key="2">
    <source>
        <dbReference type="PROSITE" id="PS50888"/>
    </source>
</evidence>
<gene>
    <name evidence="3" type="ORF">CPELLU_LOCUS18213</name>
</gene>
<dbReference type="Proteomes" id="UP000789759">
    <property type="component" value="Unassembled WGS sequence"/>
</dbReference>
<dbReference type="SMART" id="SM00353">
    <property type="entry name" value="HLH"/>
    <property type="match status" value="1"/>
</dbReference>
<feature type="compositionally biased region" description="Basic and acidic residues" evidence="1">
    <location>
        <begin position="259"/>
        <end position="271"/>
    </location>
</feature>
<feature type="compositionally biased region" description="Basic and acidic residues" evidence="1">
    <location>
        <begin position="224"/>
        <end position="249"/>
    </location>
</feature>
<dbReference type="InterPro" id="IPR036638">
    <property type="entry name" value="HLH_DNA-bd_sf"/>
</dbReference>
<dbReference type="PANTHER" id="PTHR46266:SF4">
    <property type="entry name" value="TRANSCRIPTION FACTOR TT8"/>
    <property type="match status" value="1"/>
</dbReference>
<feature type="region of interest" description="Disordered" evidence="1">
    <location>
        <begin position="139"/>
        <end position="166"/>
    </location>
</feature>
<dbReference type="GO" id="GO:0046983">
    <property type="term" value="F:protein dimerization activity"/>
    <property type="evidence" value="ECO:0007669"/>
    <property type="project" value="InterPro"/>
</dbReference>
<organism evidence="3 4">
    <name type="scientific">Cetraspora pellucida</name>
    <dbReference type="NCBI Taxonomy" id="1433469"/>
    <lineage>
        <taxon>Eukaryota</taxon>
        <taxon>Fungi</taxon>
        <taxon>Fungi incertae sedis</taxon>
        <taxon>Mucoromycota</taxon>
        <taxon>Glomeromycotina</taxon>
        <taxon>Glomeromycetes</taxon>
        <taxon>Diversisporales</taxon>
        <taxon>Gigasporaceae</taxon>
        <taxon>Cetraspora</taxon>
    </lineage>
</organism>
<feature type="region of interest" description="Disordered" evidence="1">
    <location>
        <begin position="224"/>
        <end position="279"/>
    </location>
</feature>
<feature type="region of interest" description="Disordered" evidence="1">
    <location>
        <begin position="30"/>
        <end position="87"/>
    </location>
</feature>
<dbReference type="AlphaFoldDB" id="A0A9N9K0R8"/>
<protein>
    <submittedName>
        <fullName evidence="3">673_t:CDS:1</fullName>
    </submittedName>
</protein>
<dbReference type="PROSITE" id="PS50888">
    <property type="entry name" value="BHLH"/>
    <property type="match status" value="1"/>
</dbReference>
<accession>A0A9N9K0R8</accession>
<feature type="compositionally biased region" description="Basic and acidic residues" evidence="1">
    <location>
        <begin position="156"/>
        <end position="166"/>
    </location>
</feature>
<dbReference type="Pfam" id="PF00010">
    <property type="entry name" value="HLH"/>
    <property type="match status" value="1"/>
</dbReference>
<feature type="region of interest" description="Disordered" evidence="1">
    <location>
        <begin position="377"/>
        <end position="407"/>
    </location>
</feature>
<dbReference type="EMBL" id="CAJVQA010035029">
    <property type="protein sequence ID" value="CAG8806581.1"/>
    <property type="molecule type" value="Genomic_DNA"/>
</dbReference>
<evidence type="ECO:0000313" key="3">
    <source>
        <dbReference type="EMBL" id="CAG8806581.1"/>
    </source>
</evidence>
<evidence type="ECO:0000313" key="4">
    <source>
        <dbReference type="Proteomes" id="UP000789759"/>
    </source>
</evidence>
<dbReference type="SUPFAM" id="SSF47459">
    <property type="entry name" value="HLH, helix-loop-helix DNA-binding domain"/>
    <property type="match status" value="1"/>
</dbReference>